<feature type="binding site" evidence="8">
    <location>
        <position position="179"/>
    </location>
    <ligand>
        <name>substrate</name>
    </ligand>
</feature>
<accession>A0A0S3QSA4</accession>
<dbReference type="PRINTS" id="PR00789">
    <property type="entry name" value="OSIALOPTASE"/>
</dbReference>
<gene>
    <name evidence="10" type="primary">gcp</name>
    <name evidence="8" type="synonym">tsaD</name>
    <name evidence="10" type="ORF">TST_0408</name>
</gene>
<organism evidence="10 11">
    <name type="scientific">Thermosulfidibacter takaii (strain DSM 17441 / JCM 13301 / NBRC 103674 / ABI70S6)</name>
    <dbReference type="NCBI Taxonomy" id="1298851"/>
    <lineage>
        <taxon>Bacteria</taxon>
        <taxon>Pseudomonadati</taxon>
        <taxon>Thermosulfidibacterota</taxon>
        <taxon>Thermosulfidibacteria</taxon>
        <taxon>Thermosulfidibacterales</taxon>
        <taxon>Thermosulfidibacteraceae</taxon>
    </lineage>
</organism>
<keyword evidence="10" id="KW-0378">Hydrolase</keyword>
<feature type="binding site" evidence="8">
    <location>
        <position position="166"/>
    </location>
    <ligand>
        <name>substrate</name>
    </ligand>
</feature>
<keyword evidence="4 8" id="KW-0479">Metal-binding</keyword>
<dbReference type="PATRIC" id="fig|1298851.3.peg.419"/>
<keyword evidence="6 8" id="KW-0012">Acyltransferase</keyword>
<comment type="subcellular location">
    <subcellularLocation>
        <location evidence="8">Cytoplasm</location>
    </subcellularLocation>
</comment>
<dbReference type="AlphaFoldDB" id="A0A0S3QSA4"/>
<keyword evidence="1 8" id="KW-0963">Cytoplasm</keyword>
<evidence type="ECO:0000256" key="3">
    <source>
        <dbReference type="ARBA" id="ARBA00022694"/>
    </source>
</evidence>
<comment type="catalytic activity">
    <reaction evidence="7 8">
        <text>L-threonylcarbamoyladenylate + adenosine(37) in tRNA = N(6)-L-threonylcarbamoyladenosine(37) in tRNA + AMP + H(+)</text>
        <dbReference type="Rhea" id="RHEA:37059"/>
        <dbReference type="Rhea" id="RHEA-COMP:10162"/>
        <dbReference type="Rhea" id="RHEA-COMP:10163"/>
        <dbReference type="ChEBI" id="CHEBI:15378"/>
        <dbReference type="ChEBI" id="CHEBI:73682"/>
        <dbReference type="ChEBI" id="CHEBI:74411"/>
        <dbReference type="ChEBI" id="CHEBI:74418"/>
        <dbReference type="ChEBI" id="CHEBI:456215"/>
        <dbReference type="EC" id="2.3.1.234"/>
    </reaction>
</comment>
<feature type="binding site" evidence="8">
    <location>
        <position position="295"/>
    </location>
    <ligand>
        <name>Fe cation</name>
        <dbReference type="ChEBI" id="CHEBI:24875"/>
    </ligand>
</feature>
<evidence type="ECO:0000313" key="10">
    <source>
        <dbReference type="EMBL" id="BAT71216.1"/>
    </source>
</evidence>
<evidence type="ECO:0000256" key="1">
    <source>
        <dbReference type="ARBA" id="ARBA00022490"/>
    </source>
</evidence>
<feature type="binding site" evidence="8">
    <location>
        <begin position="133"/>
        <end position="137"/>
    </location>
    <ligand>
        <name>substrate</name>
    </ligand>
</feature>
<comment type="cofactor">
    <cofactor evidence="8">
        <name>Fe(2+)</name>
        <dbReference type="ChEBI" id="CHEBI:29033"/>
    </cofactor>
    <text evidence="8">Binds 1 Fe(2+) ion per subunit.</text>
</comment>
<dbReference type="GO" id="GO:0005506">
    <property type="term" value="F:iron ion binding"/>
    <property type="evidence" value="ECO:0007669"/>
    <property type="project" value="UniProtKB-UniRule"/>
</dbReference>
<dbReference type="InterPro" id="IPR017861">
    <property type="entry name" value="KAE1/TsaD"/>
</dbReference>
<dbReference type="PANTHER" id="PTHR11735:SF6">
    <property type="entry name" value="TRNA N6-ADENOSINE THREONYLCARBAMOYLTRANSFERASE, MITOCHONDRIAL"/>
    <property type="match status" value="1"/>
</dbReference>
<dbReference type="Gene3D" id="3.30.420.40">
    <property type="match status" value="2"/>
</dbReference>
<evidence type="ECO:0000256" key="7">
    <source>
        <dbReference type="ARBA" id="ARBA00048117"/>
    </source>
</evidence>
<evidence type="ECO:0000256" key="6">
    <source>
        <dbReference type="ARBA" id="ARBA00023315"/>
    </source>
</evidence>
<reference evidence="11" key="1">
    <citation type="journal article" date="2018" name="Science">
        <title>A primordial and reversible TCA cycle in a facultatively chemolithoautotrophic thermophile.</title>
        <authorList>
            <person name="Nunoura T."/>
            <person name="Chikaraishi Y."/>
            <person name="Izaki R."/>
            <person name="Suwa T."/>
            <person name="Sato T."/>
            <person name="Harada T."/>
            <person name="Mori K."/>
            <person name="Kato Y."/>
            <person name="Miyazaki M."/>
            <person name="Shimamura S."/>
            <person name="Yanagawa K."/>
            <person name="Shuto A."/>
            <person name="Ohkouchi N."/>
            <person name="Fujita N."/>
            <person name="Takaki Y."/>
            <person name="Atomi H."/>
            <person name="Takai K."/>
        </authorList>
    </citation>
    <scope>NUCLEOTIDE SEQUENCE [LARGE SCALE GENOMIC DNA]</scope>
    <source>
        <strain evidence="11">DSM 17441 / JCM 13301 / NBRC 103674 / ABI70S6</strain>
    </source>
</reference>
<protein>
    <recommendedName>
        <fullName evidence="8">tRNA N6-adenosine threonylcarbamoyltransferase</fullName>
        <ecNumber evidence="8">2.3.1.234</ecNumber>
    </recommendedName>
    <alternativeName>
        <fullName evidence="8">N6-L-threonylcarbamoyladenine synthase</fullName>
        <shortName evidence="8">t(6)A synthase</shortName>
    </alternativeName>
    <alternativeName>
        <fullName evidence="8">t(6)A37 threonylcarbamoyladenosine biosynthesis protein TsaD</fullName>
    </alternativeName>
    <alternativeName>
        <fullName evidence="8">tRNA threonylcarbamoyladenosine biosynthesis protein TsaD</fullName>
    </alternativeName>
</protein>
<dbReference type="GO" id="GO:0005737">
    <property type="term" value="C:cytoplasm"/>
    <property type="evidence" value="ECO:0007669"/>
    <property type="project" value="UniProtKB-SubCell"/>
</dbReference>
<evidence type="ECO:0000256" key="5">
    <source>
        <dbReference type="ARBA" id="ARBA00023004"/>
    </source>
</evidence>
<name>A0A0S3QSA4_THET7</name>
<dbReference type="InterPro" id="IPR000905">
    <property type="entry name" value="Gcp-like_dom"/>
</dbReference>
<dbReference type="OrthoDB" id="9806197at2"/>
<dbReference type="HAMAP" id="MF_01445">
    <property type="entry name" value="TsaD"/>
    <property type="match status" value="1"/>
</dbReference>
<feature type="domain" description="Gcp-like" evidence="9">
    <location>
        <begin position="23"/>
        <end position="302"/>
    </location>
</feature>
<dbReference type="GO" id="GO:0061711">
    <property type="term" value="F:tRNA N(6)-L-threonylcarbamoyladenine synthase activity"/>
    <property type="evidence" value="ECO:0007669"/>
    <property type="project" value="UniProtKB-EC"/>
</dbReference>
<dbReference type="InterPro" id="IPR017860">
    <property type="entry name" value="Peptidase_M22_CS"/>
</dbReference>
<keyword evidence="2 8" id="KW-0808">Transferase</keyword>
<comment type="similarity">
    <text evidence="8">Belongs to the KAE1 / TsaD family.</text>
</comment>
<dbReference type="Pfam" id="PF00814">
    <property type="entry name" value="TsaD"/>
    <property type="match status" value="1"/>
</dbReference>
<feature type="binding site" evidence="8">
    <location>
        <position position="183"/>
    </location>
    <ligand>
        <name>substrate</name>
    </ligand>
</feature>
<dbReference type="EC" id="2.3.1.234" evidence="8"/>
<evidence type="ECO:0000256" key="2">
    <source>
        <dbReference type="ARBA" id="ARBA00022679"/>
    </source>
</evidence>
<sequence length="326" mass="35308">MIVLGIETSCDDTGVAILKDKEKLLANFLSSQVELHKVFGGVVPEIAARKHLDTLLPLTVKAFEAAEVNLEDVDCVAVTNRPGLVPSLIVGVTYAKGIAYALNKPLVTVNHLEAHAFAMFLERKVPFPFVALVVSGGHTSLFLVEDFGELKYLGGTLDDAAGEAFDKVAKAMGLGYPGGPVIDQLAREGDPNAIAFPVAKTKDYTFSFSGLKTAVIGYIQKHPNYNKVDVAASFQEAVVKALLEKTLKAVEEFKVKNVVVSGGVACNSWLRKRFLEECGERDIKVHFPSPKFCTDNAAMVAFVGSYRFERGEVADLSVDVYSRATF</sequence>
<keyword evidence="3 8" id="KW-0819">tRNA processing</keyword>
<dbReference type="FunFam" id="3.30.420.40:FF:000040">
    <property type="entry name" value="tRNA N6-adenosine threonylcarbamoyltransferase"/>
    <property type="match status" value="1"/>
</dbReference>
<dbReference type="FunFam" id="3.30.420.40:FF:000012">
    <property type="entry name" value="tRNA N6-adenosine threonylcarbamoyltransferase"/>
    <property type="match status" value="1"/>
</dbReference>
<dbReference type="PROSITE" id="PS01016">
    <property type="entry name" value="GLYCOPROTEASE"/>
    <property type="match status" value="1"/>
</dbReference>
<evidence type="ECO:0000313" key="11">
    <source>
        <dbReference type="Proteomes" id="UP000063234"/>
    </source>
</evidence>
<dbReference type="GO" id="GO:0016787">
    <property type="term" value="F:hydrolase activity"/>
    <property type="evidence" value="ECO:0007669"/>
    <property type="project" value="UniProtKB-KW"/>
</dbReference>
<dbReference type="SUPFAM" id="SSF53067">
    <property type="entry name" value="Actin-like ATPase domain"/>
    <property type="match status" value="2"/>
</dbReference>
<dbReference type="EMBL" id="AP013035">
    <property type="protein sequence ID" value="BAT71216.1"/>
    <property type="molecule type" value="Genomic_DNA"/>
</dbReference>
<feature type="binding site" evidence="8">
    <location>
        <position position="111"/>
    </location>
    <ligand>
        <name>Fe cation</name>
        <dbReference type="ChEBI" id="CHEBI:24875"/>
    </ligand>
</feature>
<evidence type="ECO:0000259" key="9">
    <source>
        <dbReference type="Pfam" id="PF00814"/>
    </source>
</evidence>
<proteinExistence type="inferred from homology"/>
<dbReference type="KEGG" id="ttk:TST_0408"/>
<dbReference type="InterPro" id="IPR043129">
    <property type="entry name" value="ATPase_NBD"/>
</dbReference>
<dbReference type="GO" id="GO:0002949">
    <property type="term" value="P:tRNA threonylcarbamoyladenosine modification"/>
    <property type="evidence" value="ECO:0007669"/>
    <property type="project" value="UniProtKB-UniRule"/>
</dbReference>
<dbReference type="InterPro" id="IPR022450">
    <property type="entry name" value="TsaD"/>
</dbReference>
<dbReference type="CDD" id="cd24133">
    <property type="entry name" value="ASKHA_NBD_TsaD_bac"/>
    <property type="match status" value="1"/>
</dbReference>
<dbReference type="NCBIfam" id="TIGR00329">
    <property type="entry name" value="gcp_kae1"/>
    <property type="match status" value="1"/>
</dbReference>
<dbReference type="Proteomes" id="UP000063234">
    <property type="component" value="Chromosome"/>
</dbReference>
<dbReference type="STRING" id="1298851.TST_0408"/>
<comment type="function">
    <text evidence="8">Required for the formation of a threonylcarbamoyl group on adenosine at position 37 (t(6)A37) in tRNAs that read codons beginning with adenine. Is involved in the transfer of the threonylcarbamoyl moiety of threonylcarbamoyl-AMP (TC-AMP) to the N6 group of A37, together with TsaE and TsaB. TsaD likely plays a direct catalytic role in this reaction.</text>
</comment>
<dbReference type="RefSeq" id="WP_068549136.1">
    <property type="nucleotide sequence ID" value="NZ_AP013035.1"/>
</dbReference>
<keyword evidence="5 8" id="KW-0408">Iron</keyword>
<feature type="binding site" evidence="8">
    <location>
        <position position="267"/>
    </location>
    <ligand>
        <name>substrate</name>
    </ligand>
</feature>
<dbReference type="PANTHER" id="PTHR11735">
    <property type="entry name" value="TRNA N6-ADENOSINE THREONYLCARBAMOYLTRANSFERASE"/>
    <property type="match status" value="1"/>
</dbReference>
<dbReference type="NCBIfam" id="TIGR03723">
    <property type="entry name" value="T6A_TsaD_YgjD"/>
    <property type="match status" value="1"/>
</dbReference>
<evidence type="ECO:0000256" key="4">
    <source>
        <dbReference type="ARBA" id="ARBA00022723"/>
    </source>
</evidence>
<evidence type="ECO:0000256" key="8">
    <source>
        <dbReference type="HAMAP-Rule" id="MF_01445"/>
    </source>
</evidence>
<keyword evidence="11" id="KW-1185">Reference proteome</keyword>
<feature type="binding site" evidence="8">
    <location>
        <position position="115"/>
    </location>
    <ligand>
        <name>Fe cation</name>
        <dbReference type="ChEBI" id="CHEBI:24875"/>
    </ligand>
</feature>